<reference evidence="1" key="1">
    <citation type="submission" date="2023-06" db="EMBL/GenBank/DDBJ databases">
        <authorList>
            <consortium name="Lawrence Berkeley National Laboratory"/>
            <person name="Ahrendt S."/>
            <person name="Sahu N."/>
            <person name="Indic B."/>
            <person name="Wong-Bajracharya J."/>
            <person name="Merenyi Z."/>
            <person name="Ke H.-M."/>
            <person name="Monk M."/>
            <person name="Kocsube S."/>
            <person name="Drula E."/>
            <person name="Lipzen A."/>
            <person name="Balint B."/>
            <person name="Henrissat B."/>
            <person name="Andreopoulos B."/>
            <person name="Martin F.M."/>
            <person name="Harder C.B."/>
            <person name="Rigling D."/>
            <person name="Ford K.L."/>
            <person name="Foster G.D."/>
            <person name="Pangilinan J."/>
            <person name="Papanicolaou A."/>
            <person name="Barry K."/>
            <person name="LaButti K."/>
            <person name="Viragh M."/>
            <person name="Koriabine M."/>
            <person name="Yan M."/>
            <person name="Riley R."/>
            <person name="Champramary S."/>
            <person name="Plett K.L."/>
            <person name="Tsai I.J."/>
            <person name="Slot J."/>
            <person name="Sipos G."/>
            <person name="Plett J."/>
            <person name="Nagy L.G."/>
            <person name="Grigoriev I.V."/>
        </authorList>
    </citation>
    <scope>NUCLEOTIDE SEQUENCE</scope>
    <source>
        <strain evidence="1">CCBAS 213</strain>
    </source>
</reference>
<organism evidence="1 2">
    <name type="scientific">Armillaria tabescens</name>
    <name type="common">Ringless honey mushroom</name>
    <name type="synonym">Agaricus tabescens</name>
    <dbReference type="NCBI Taxonomy" id="1929756"/>
    <lineage>
        <taxon>Eukaryota</taxon>
        <taxon>Fungi</taxon>
        <taxon>Dikarya</taxon>
        <taxon>Basidiomycota</taxon>
        <taxon>Agaricomycotina</taxon>
        <taxon>Agaricomycetes</taxon>
        <taxon>Agaricomycetidae</taxon>
        <taxon>Agaricales</taxon>
        <taxon>Marasmiineae</taxon>
        <taxon>Physalacriaceae</taxon>
        <taxon>Desarmillaria</taxon>
    </lineage>
</organism>
<dbReference type="RefSeq" id="XP_060324262.1">
    <property type="nucleotide sequence ID" value="XM_060465711.1"/>
</dbReference>
<sequence length="153" mass="17372">MKDTDGNAAGKATVKELDNKEVQVAVTTNAPVSSHCSANPWKDAISEVRLLLFVCSESLIGLKYVQMFLFFIIIACCWKQYVPIFCIQGQRCILIWTIDTKKLLGRWRSWLSHLSNTQKVLSSSLGQLTFYPHYQDSATNDKNQFKKCIQSMS</sequence>
<accession>A0AA39JH20</accession>
<evidence type="ECO:0000313" key="2">
    <source>
        <dbReference type="Proteomes" id="UP001175211"/>
    </source>
</evidence>
<dbReference type="GeneID" id="85349259"/>
<name>A0AA39JH20_ARMTA</name>
<dbReference type="AlphaFoldDB" id="A0AA39JH20"/>
<dbReference type="EMBL" id="JAUEPS010000065">
    <property type="protein sequence ID" value="KAK0442289.1"/>
    <property type="molecule type" value="Genomic_DNA"/>
</dbReference>
<dbReference type="Proteomes" id="UP001175211">
    <property type="component" value="Unassembled WGS sequence"/>
</dbReference>
<proteinExistence type="predicted"/>
<gene>
    <name evidence="1" type="ORF">EV420DRAFT_1080408</name>
</gene>
<evidence type="ECO:0000313" key="1">
    <source>
        <dbReference type="EMBL" id="KAK0442289.1"/>
    </source>
</evidence>
<protein>
    <submittedName>
        <fullName evidence="1">Uncharacterized protein</fullName>
    </submittedName>
</protein>
<comment type="caution">
    <text evidence="1">The sequence shown here is derived from an EMBL/GenBank/DDBJ whole genome shotgun (WGS) entry which is preliminary data.</text>
</comment>
<keyword evidence="2" id="KW-1185">Reference proteome</keyword>